<feature type="domain" description="CAAX prenyl protease 2/Lysostaphin resistance protein A-like" evidence="2">
    <location>
        <begin position="148"/>
        <end position="244"/>
    </location>
</feature>
<keyword evidence="1" id="KW-0472">Membrane</keyword>
<evidence type="ECO:0000313" key="3">
    <source>
        <dbReference type="EMBL" id="PQJ73457.1"/>
    </source>
</evidence>
<feature type="transmembrane region" description="Helical" evidence="1">
    <location>
        <begin position="14"/>
        <end position="42"/>
    </location>
</feature>
<sequence length="321" mass="37282">MNYIQQAYKGNNEWFHWVLTIILVFVGWQVIGVLPLMALAIMHSANMAEFTKAAQDNFMSLGIDKNLFLFFMILMFFFGLVSLIIGVKYIHKRTVTSLVTSRKKIDWKRFWFGFILWGVISSVVIMMGVFISPENYVWNFKPVPFFTLLAVSFLFLPFQTSFEELLFRGYFIQALGILTKNRWFPLIFTSVCFGLLHGANPEVEKLGYISMVFYIGTGFFYGITTLMDEGTELSLGLHAINNIVAAFFVTTDWTVFQTDALYVDTSEPSVGWEMFFPVLVLYPLILFIFSKKYGWKNWKEKLTGKIYEPVVLKENYRILED</sequence>
<proteinExistence type="predicted"/>
<dbReference type="InterPro" id="IPR003675">
    <property type="entry name" value="Rce1/LyrA-like_dom"/>
</dbReference>
<feature type="transmembrane region" description="Helical" evidence="1">
    <location>
        <begin position="67"/>
        <end position="90"/>
    </location>
</feature>
<dbReference type="Proteomes" id="UP000247345">
    <property type="component" value="Unassembled WGS sequence"/>
</dbReference>
<keyword evidence="4" id="KW-1185">Reference proteome</keyword>
<dbReference type="GO" id="GO:0080120">
    <property type="term" value="P:CAAX-box protein maturation"/>
    <property type="evidence" value="ECO:0007669"/>
    <property type="project" value="UniProtKB-ARBA"/>
</dbReference>
<accession>A0A2P6CEW3</accession>
<feature type="transmembrane region" description="Helical" evidence="1">
    <location>
        <begin position="233"/>
        <end position="250"/>
    </location>
</feature>
<feature type="transmembrane region" description="Helical" evidence="1">
    <location>
        <begin position="270"/>
        <end position="289"/>
    </location>
</feature>
<name>A0A2P6CEW3_9FLAO</name>
<dbReference type="RefSeq" id="WP_105049123.1">
    <property type="nucleotide sequence ID" value="NZ_CP150661.1"/>
</dbReference>
<dbReference type="OrthoDB" id="2806188at2"/>
<reference evidence="3 4" key="1">
    <citation type="submission" date="2016-12" db="EMBL/GenBank/DDBJ databases">
        <title>Trade-off between light-utilization and light-protection in marine flavobacteria.</title>
        <authorList>
            <person name="Kumagai Y."/>
            <person name="Yoshizawa S."/>
            <person name="Kogure K."/>
            <person name="Iwasaki W."/>
        </authorList>
    </citation>
    <scope>NUCLEOTIDE SEQUENCE [LARGE SCALE GENOMIC DNA]</scope>
    <source>
        <strain evidence="3 4">KCTC 12100</strain>
    </source>
</reference>
<dbReference type="GO" id="GO:0004175">
    <property type="term" value="F:endopeptidase activity"/>
    <property type="evidence" value="ECO:0007669"/>
    <property type="project" value="UniProtKB-ARBA"/>
</dbReference>
<keyword evidence="1" id="KW-0812">Transmembrane</keyword>
<evidence type="ECO:0000313" key="4">
    <source>
        <dbReference type="Proteomes" id="UP000247345"/>
    </source>
</evidence>
<dbReference type="Pfam" id="PF02517">
    <property type="entry name" value="Rce1-like"/>
    <property type="match status" value="1"/>
</dbReference>
<protein>
    <submittedName>
        <fullName evidence="3">Abortive phage infection protein</fullName>
    </submittedName>
</protein>
<dbReference type="AlphaFoldDB" id="A0A2P6CEW3"/>
<evidence type="ECO:0000259" key="2">
    <source>
        <dbReference type="Pfam" id="PF02517"/>
    </source>
</evidence>
<comment type="caution">
    <text evidence="3">The sequence shown here is derived from an EMBL/GenBank/DDBJ whole genome shotgun (WGS) entry which is preliminary data.</text>
</comment>
<evidence type="ECO:0000256" key="1">
    <source>
        <dbReference type="SAM" id="Phobius"/>
    </source>
</evidence>
<feature type="transmembrane region" description="Helical" evidence="1">
    <location>
        <begin position="143"/>
        <end position="162"/>
    </location>
</feature>
<dbReference type="EMBL" id="MSCK01000001">
    <property type="protein sequence ID" value="PQJ73457.1"/>
    <property type="molecule type" value="Genomic_DNA"/>
</dbReference>
<dbReference type="PANTHER" id="PTHR39430">
    <property type="entry name" value="MEMBRANE-ASSOCIATED PROTEASE-RELATED"/>
    <property type="match status" value="1"/>
</dbReference>
<organism evidence="3 4">
    <name type="scientific">Polaribacter butkevichii</name>
    <dbReference type="NCBI Taxonomy" id="218490"/>
    <lineage>
        <taxon>Bacteria</taxon>
        <taxon>Pseudomonadati</taxon>
        <taxon>Bacteroidota</taxon>
        <taxon>Flavobacteriia</taxon>
        <taxon>Flavobacteriales</taxon>
        <taxon>Flavobacteriaceae</taxon>
    </lineage>
</organism>
<gene>
    <name evidence="3" type="ORF">BTO14_09360</name>
</gene>
<feature type="transmembrane region" description="Helical" evidence="1">
    <location>
        <begin position="110"/>
        <end position="131"/>
    </location>
</feature>
<keyword evidence="1" id="KW-1133">Transmembrane helix</keyword>
<feature type="transmembrane region" description="Helical" evidence="1">
    <location>
        <begin position="206"/>
        <end position="226"/>
    </location>
</feature>
<dbReference type="PANTHER" id="PTHR39430:SF1">
    <property type="entry name" value="PROTEASE"/>
    <property type="match status" value="1"/>
</dbReference>